<comment type="caution">
    <text evidence="3">The sequence shown here is derived from an EMBL/GenBank/DDBJ whole genome shotgun (WGS) entry which is preliminary data.</text>
</comment>
<evidence type="ECO:0000256" key="2">
    <source>
        <dbReference type="SAM" id="Phobius"/>
    </source>
</evidence>
<feature type="compositionally biased region" description="Low complexity" evidence="1">
    <location>
        <begin position="239"/>
        <end position="248"/>
    </location>
</feature>
<gene>
    <name evidence="3" type="ORF">RFI_13188</name>
</gene>
<dbReference type="AlphaFoldDB" id="X6NF58"/>
<feature type="compositionally biased region" description="Acidic residues" evidence="1">
    <location>
        <begin position="132"/>
        <end position="144"/>
    </location>
</feature>
<accession>X6NF58</accession>
<proteinExistence type="predicted"/>
<dbReference type="EMBL" id="ASPP01009558">
    <property type="protein sequence ID" value="ETO23972.1"/>
    <property type="molecule type" value="Genomic_DNA"/>
</dbReference>
<evidence type="ECO:0000256" key="1">
    <source>
        <dbReference type="SAM" id="MobiDB-lite"/>
    </source>
</evidence>
<name>X6NF58_RETFI</name>
<keyword evidence="2" id="KW-0812">Transmembrane</keyword>
<keyword evidence="2" id="KW-1133">Transmembrane helix</keyword>
<feature type="compositionally biased region" description="Acidic residues" evidence="1">
    <location>
        <begin position="249"/>
        <end position="264"/>
    </location>
</feature>
<feature type="transmembrane region" description="Helical" evidence="2">
    <location>
        <begin position="90"/>
        <end position="112"/>
    </location>
</feature>
<protein>
    <submittedName>
        <fullName evidence="3">Uncharacterized protein</fullName>
    </submittedName>
</protein>
<evidence type="ECO:0000313" key="4">
    <source>
        <dbReference type="Proteomes" id="UP000023152"/>
    </source>
</evidence>
<reference evidence="3 4" key="1">
    <citation type="journal article" date="2013" name="Curr. Biol.">
        <title>The Genome of the Foraminiferan Reticulomyxa filosa.</title>
        <authorList>
            <person name="Glockner G."/>
            <person name="Hulsmann N."/>
            <person name="Schleicher M."/>
            <person name="Noegel A.A."/>
            <person name="Eichinger L."/>
            <person name="Gallinger C."/>
            <person name="Pawlowski J."/>
            <person name="Sierra R."/>
            <person name="Euteneuer U."/>
            <person name="Pillet L."/>
            <person name="Moustafa A."/>
            <person name="Platzer M."/>
            <person name="Groth M."/>
            <person name="Szafranski K."/>
            <person name="Schliwa M."/>
        </authorList>
    </citation>
    <scope>NUCLEOTIDE SEQUENCE [LARGE SCALE GENOMIC DNA]</scope>
</reference>
<keyword evidence="2" id="KW-0472">Membrane</keyword>
<keyword evidence="4" id="KW-1185">Reference proteome</keyword>
<feature type="region of interest" description="Disordered" evidence="1">
    <location>
        <begin position="130"/>
        <end position="322"/>
    </location>
</feature>
<evidence type="ECO:0000313" key="3">
    <source>
        <dbReference type="EMBL" id="ETO23972.1"/>
    </source>
</evidence>
<sequence>MNEKDKEEFVADVIKEYLHLSASSVKIKFPLVTSITNEMLIEQTRHLPFYQYHDFMVRIMEKEIKRMEEAKKKNKKKKNVNDESHRSKKLFWFVFFYFIIIWNLSLSLSPIFKTLNYFFYCNQGLFGGKEDDKEETDDDDDEQTEFQQAKQLENENNTTTKGHSSNKSNSYILSPAPVTIQRDNNTNQQPKSQSTNPGKNPQTEPPKQNLSTAPAKDDKGSDTRKASASITKSNEDNKNINQNDNLEQILDDMDLEGILDDDELPRDNSSGPPNKSAALRKRTQSSDRRDRDGKANTKHDANSDDQTKRSTRNVLSRALSRR</sequence>
<feature type="compositionally biased region" description="Polar residues" evidence="1">
    <location>
        <begin position="181"/>
        <end position="212"/>
    </location>
</feature>
<feature type="compositionally biased region" description="Basic and acidic residues" evidence="1">
    <location>
        <begin position="215"/>
        <end position="225"/>
    </location>
</feature>
<dbReference type="Proteomes" id="UP000023152">
    <property type="component" value="Unassembled WGS sequence"/>
</dbReference>
<organism evidence="3 4">
    <name type="scientific">Reticulomyxa filosa</name>
    <dbReference type="NCBI Taxonomy" id="46433"/>
    <lineage>
        <taxon>Eukaryota</taxon>
        <taxon>Sar</taxon>
        <taxon>Rhizaria</taxon>
        <taxon>Retaria</taxon>
        <taxon>Foraminifera</taxon>
        <taxon>Monothalamids</taxon>
        <taxon>Reticulomyxidae</taxon>
        <taxon>Reticulomyxa</taxon>
    </lineage>
</organism>
<feature type="compositionally biased region" description="Basic and acidic residues" evidence="1">
    <location>
        <begin position="284"/>
        <end position="308"/>
    </location>
</feature>
<feature type="compositionally biased region" description="Polar residues" evidence="1">
    <location>
        <begin position="148"/>
        <end position="172"/>
    </location>
</feature>